<dbReference type="PRINTS" id="PR00344">
    <property type="entry name" value="BCTRLSENSOR"/>
</dbReference>
<dbReference type="Gene3D" id="2.60.40.10">
    <property type="entry name" value="Immunoglobulins"/>
    <property type="match status" value="1"/>
</dbReference>
<dbReference type="SUPFAM" id="SSF63829">
    <property type="entry name" value="Calcium-dependent phosphotriesterase"/>
    <property type="match status" value="3"/>
</dbReference>
<dbReference type="CDD" id="cd00082">
    <property type="entry name" value="HisKA"/>
    <property type="match status" value="1"/>
</dbReference>
<evidence type="ECO:0000256" key="6">
    <source>
        <dbReference type="ARBA" id="ARBA00022679"/>
    </source>
</evidence>
<protein>
    <recommendedName>
        <fullName evidence="3">histidine kinase</fullName>
        <ecNumber evidence="3">2.7.13.3</ecNumber>
    </recommendedName>
</protein>
<dbReference type="GO" id="GO:0005524">
    <property type="term" value="F:ATP binding"/>
    <property type="evidence" value="ECO:0007669"/>
    <property type="project" value="UniProtKB-KW"/>
</dbReference>
<feature type="domain" description="Histidine kinase" evidence="14">
    <location>
        <begin position="858"/>
        <end position="1076"/>
    </location>
</feature>
<dbReference type="InterPro" id="IPR003661">
    <property type="entry name" value="HisK_dim/P_dom"/>
</dbReference>
<evidence type="ECO:0000259" key="14">
    <source>
        <dbReference type="PROSITE" id="PS50109"/>
    </source>
</evidence>
<dbReference type="InterPro" id="IPR003594">
    <property type="entry name" value="HATPase_dom"/>
</dbReference>
<dbReference type="SUPFAM" id="SSF47384">
    <property type="entry name" value="Homodimeric domain of signal transducing histidine kinase"/>
    <property type="match status" value="1"/>
</dbReference>
<keyword evidence="11 13" id="KW-0472">Membrane</keyword>
<keyword evidence="12" id="KW-0175">Coiled coil</keyword>
<dbReference type="PANTHER" id="PTHR43547">
    <property type="entry name" value="TWO-COMPONENT HISTIDINE KINASE"/>
    <property type="match status" value="1"/>
</dbReference>
<evidence type="ECO:0000256" key="9">
    <source>
        <dbReference type="ARBA" id="ARBA00022840"/>
    </source>
</evidence>
<dbReference type="PROSITE" id="PS50109">
    <property type="entry name" value="HIS_KIN"/>
    <property type="match status" value="1"/>
</dbReference>
<dbReference type="SMART" id="SM00388">
    <property type="entry name" value="HisKA"/>
    <property type="match status" value="1"/>
</dbReference>
<dbReference type="Proteomes" id="UP000537126">
    <property type="component" value="Unassembled WGS sequence"/>
</dbReference>
<dbReference type="InterPro" id="IPR004358">
    <property type="entry name" value="Sig_transdc_His_kin-like_C"/>
</dbReference>
<comment type="subcellular location">
    <subcellularLocation>
        <location evidence="2">Cell membrane</location>
    </subcellularLocation>
</comment>
<keyword evidence="13" id="KW-1133">Transmembrane helix</keyword>
<dbReference type="GO" id="GO:0005886">
    <property type="term" value="C:plasma membrane"/>
    <property type="evidence" value="ECO:0007669"/>
    <property type="project" value="UniProtKB-SubCell"/>
</dbReference>
<keyword evidence="7" id="KW-0547">Nucleotide-binding</keyword>
<dbReference type="InterPro" id="IPR036890">
    <property type="entry name" value="HATPase_C_sf"/>
</dbReference>
<keyword evidence="6" id="KW-0808">Transferase</keyword>
<evidence type="ECO:0000256" key="5">
    <source>
        <dbReference type="ARBA" id="ARBA00022553"/>
    </source>
</evidence>
<feature type="transmembrane region" description="Helical" evidence="13">
    <location>
        <begin position="782"/>
        <end position="801"/>
    </location>
</feature>
<keyword evidence="8 15" id="KW-0418">Kinase</keyword>
<dbReference type="Pfam" id="PF07495">
    <property type="entry name" value="Y_Y_Y"/>
    <property type="match status" value="1"/>
</dbReference>
<keyword evidence="13" id="KW-0812">Transmembrane</keyword>
<dbReference type="GO" id="GO:0000155">
    <property type="term" value="F:phosphorelay sensor kinase activity"/>
    <property type="evidence" value="ECO:0007669"/>
    <property type="project" value="InterPro"/>
</dbReference>
<evidence type="ECO:0000313" key="16">
    <source>
        <dbReference type="Proteomes" id="UP000537126"/>
    </source>
</evidence>
<dbReference type="InterPro" id="IPR005467">
    <property type="entry name" value="His_kinase_dom"/>
</dbReference>
<evidence type="ECO:0000256" key="11">
    <source>
        <dbReference type="ARBA" id="ARBA00023136"/>
    </source>
</evidence>
<dbReference type="Gene3D" id="3.30.565.10">
    <property type="entry name" value="Histidine kinase-like ATPase, C-terminal domain"/>
    <property type="match status" value="1"/>
</dbReference>
<evidence type="ECO:0000256" key="10">
    <source>
        <dbReference type="ARBA" id="ARBA00023012"/>
    </source>
</evidence>
<keyword evidence="4" id="KW-1003">Cell membrane</keyword>
<dbReference type="AlphaFoldDB" id="A0A846MP21"/>
<evidence type="ECO:0000256" key="7">
    <source>
        <dbReference type="ARBA" id="ARBA00022741"/>
    </source>
</evidence>
<dbReference type="RefSeq" id="WP_166918421.1">
    <property type="nucleotide sequence ID" value="NZ_JAASRN010000001.1"/>
</dbReference>
<dbReference type="EC" id="2.7.13.3" evidence="3"/>
<sequence>MNKVVPLCLTRFFVWLMVFHPFFLQAQHYAFRSYGVEEGLPQSQIEDILEDRHGRLWIATLGGIARWNGYNFEVWDERKGLVNNNVHCLLLTSDGYLWCITERGVSRFDGHTFTSFSQKEGFPDGVAFKVWKGKTGKDWWAWVHTEYGEVKLVHYENGRFQEKKLPLPLLSASGYLPDLMMDPNGHMWISNVHGLFYLKSKAEAVDTVWLAPKPKKEGVAYPAIKRLLWAEPSGMLLLSMEIAADSFAIYRAYPNGTMELLPESQKVATAIRTFRDNKGNYWWVLRNGTLLCTQKGNVLHRWDAAHGLPASSVDFFYQDSRGDFWIATNNKLLFYQADSFIQYGEAEGLQSNEVWAIAEDKFNNIWVGTAGRLGLYRYDEEKEYMRQVESRQELPFLGRITAIVPLSDDTLLLGTFYGLWEYSISKNYFANVGEKYGLEGAKQIAHILYEPSTATFWIATLGDGLYKKTPDTVRHYDARSAGLPSNFVRYVFRDSQERLWVCTTYGISVLLPGGQWKHYTRETVRLPNDYVLQATEDPWGNVWFACLGGVLRFDGKQFKFYGGEQGLNSHIVYSILAVDDKLWIGTQTGANCWLINNRGEIMKRRTFEAEEGFVARENNAAAIYHDSRGRLWMGTIQGLHRFDYPQPFRQPKAAFVGISKIYLFLQPIDWTSEEWKAYYETIDPVVRIPLNLKLPHDQNNLTFVFEALDYALAHKLEFSWWMEGLDKQWVPWSKRREITYAGLAPGNYTFWLNVRTSDGDFLLEKPLRYSFTIRPPFYSSTWFFVLIALVLAALVFVIMWWRSERIRLQKQRLEVMIKEAKRDLEEKNKELEEKKKELEAQAHHLEQLNATKDRFFSILAHDIKGPLNSLTAFLDIMSNHLDEMSKEDIQFMSSSLNRSVKNLYQLLENVLSWSRSQMGVIEYNFEEFPLKNVVKENLQLLQMTAANKGIELLDEVPSDIVVYADQPSLHTIIRNLLSNAIKFTAEGGKVSVGAFVDGQKAIVYVRDTGVGMPKEIQERLFKVDKRVSTKGTANETGTGLGLILVKEFVERNGGAIWVESEVEVGTTFYFTLPFRNSSNDRQDNYSQSTEGEQAMH</sequence>
<dbReference type="InterPro" id="IPR011123">
    <property type="entry name" value="Y_Y_Y"/>
</dbReference>
<evidence type="ECO:0000313" key="15">
    <source>
        <dbReference type="EMBL" id="NIK73152.1"/>
    </source>
</evidence>
<keyword evidence="10" id="KW-0902">Two-component regulatory system</keyword>
<proteinExistence type="predicted"/>
<accession>A0A846MP21</accession>
<gene>
    <name evidence="15" type="ORF">FHS56_000638</name>
</gene>
<evidence type="ECO:0000256" key="2">
    <source>
        <dbReference type="ARBA" id="ARBA00004236"/>
    </source>
</evidence>
<dbReference type="InterPro" id="IPR036097">
    <property type="entry name" value="HisK_dim/P_sf"/>
</dbReference>
<dbReference type="EMBL" id="JAASRN010000001">
    <property type="protein sequence ID" value="NIK73152.1"/>
    <property type="molecule type" value="Genomic_DNA"/>
</dbReference>
<evidence type="ECO:0000256" key="8">
    <source>
        <dbReference type="ARBA" id="ARBA00022777"/>
    </source>
</evidence>
<keyword evidence="16" id="KW-1185">Reference proteome</keyword>
<dbReference type="Gene3D" id="1.10.287.130">
    <property type="match status" value="1"/>
</dbReference>
<evidence type="ECO:0000256" key="1">
    <source>
        <dbReference type="ARBA" id="ARBA00000085"/>
    </source>
</evidence>
<evidence type="ECO:0000256" key="12">
    <source>
        <dbReference type="SAM" id="Coils"/>
    </source>
</evidence>
<dbReference type="Pfam" id="PF02518">
    <property type="entry name" value="HATPase_c"/>
    <property type="match status" value="1"/>
</dbReference>
<dbReference type="Pfam" id="PF07494">
    <property type="entry name" value="Reg_prop"/>
    <property type="match status" value="4"/>
</dbReference>
<evidence type="ECO:0000256" key="3">
    <source>
        <dbReference type="ARBA" id="ARBA00012438"/>
    </source>
</evidence>
<reference evidence="15 16" key="1">
    <citation type="submission" date="2020-03" db="EMBL/GenBank/DDBJ databases">
        <title>Genomic Encyclopedia of Type Strains, Phase IV (KMG-IV): sequencing the most valuable type-strain genomes for metagenomic binning, comparative biology and taxonomic classification.</title>
        <authorList>
            <person name="Goeker M."/>
        </authorList>
    </citation>
    <scope>NUCLEOTIDE SEQUENCE [LARGE SCALE GENOMIC DNA]</scope>
    <source>
        <strain evidence="15 16">DSM 5718</strain>
    </source>
</reference>
<keyword evidence="9" id="KW-0067">ATP-binding</keyword>
<dbReference type="SUPFAM" id="SSF55874">
    <property type="entry name" value="ATPase domain of HSP90 chaperone/DNA topoisomerase II/histidine kinase"/>
    <property type="match status" value="1"/>
</dbReference>
<dbReference type="Gene3D" id="2.130.10.10">
    <property type="entry name" value="YVTN repeat-like/Quinoprotein amine dehydrogenase"/>
    <property type="match status" value="3"/>
</dbReference>
<feature type="coiled-coil region" evidence="12">
    <location>
        <begin position="803"/>
        <end position="851"/>
    </location>
</feature>
<dbReference type="InterPro" id="IPR011110">
    <property type="entry name" value="Reg_prop"/>
</dbReference>
<organism evidence="15 16">
    <name type="scientific">Thermonema lapsum</name>
    <dbReference type="NCBI Taxonomy" id="28195"/>
    <lineage>
        <taxon>Bacteria</taxon>
        <taxon>Pseudomonadati</taxon>
        <taxon>Bacteroidota</taxon>
        <taxon>Cytophagia</taxon>
        <taxon>Cytophagales</taxon>
        <taxon>Thermonemataceae</taxon>
        <taxon>Thermonema</taxon>
    </lineage>
</organism>
<comment type="caution">
    <text evidence="15">The sequence shown here is derived from an EMBL/GenBank/DDBJ whole genome shotgun (WGS) entry which is preliminary data.</text>
</comment>
<evidence type="ECO:0000256" key="4">
    <source>
        <dbReference type="ARBA" id="ARBA00022475"/>
    </source>
</evidence>
<dbReference type="InterPro" id="IPR013783">
    <property type="entry name" value="Ig-like_fold"/>
</dbReference>
<evidence type="ECO:0000256" key="13">
    <source>
        <dbReference type="SAM" id="Phobius"/>
    </source>
</evidence>
<dbReference type="InterPro" id="IPR015943">
    <property type="entry name" value="WD40/YVTN_repeat-like_dom_sf"/>
</dbReference>
<dbReference type="SMART" id="SM00387">
    <property type="entry name" value="HATPase_c"/>
    <property type="match status" value="1"/>
</dbReference>
<dbReference type="CDD" id="cd00075">
    <property type="entry name" value="HATPase"/>
    <property type="match status" value="1"/>
</dbReference>
<name>A0A846MP21_9BACT</name>
<dbReference type="FunFam" id="3.30.565.10:FF:000023">
    <property type="entry name" value="PAS domain-containing sensor histidine kinase"/>
    <property type="match status" value="1"/>
</dbReference>
<keyword evidence="5" id="KW-0597">Phosphoprotein</keyword>
<dbReference type="PANTHER" id="PTHR43547:SF2">
    <property type="entry name" value="HYBRID SIGNAL TRANSDUCTION HISTIDINE KINASE C"/>
    <property type="match status" value="1"/>
</dbReference>
<dbReference type="Pfam" id="PF00512">
    <property type="entry name" value="HisKA"/>
    <property type="match status" value="1"/>
</dbReference>
<comment type="catalytic activity">
    <reaction evidence="1">
        <text>ATP + protein L-histidine = ADP + protein N-phospho-L-histidine.</text>
        <dbReference type="EC" id="2.7.13.3"/>
    </reaction>
</comment>